<accession>A0A1A8CMY3</accession>
<feature type="non-terminal residue" evidence="1">
    <location>
        <position position="1"/>
    </location>
</feature>
<gene>
    <name evidence="1" type="primary">Nfu_g_1_008723</name>
</gene>
<evidence type="ECO:0000313" key="1">
    <source>
        <dbReference type="EMBL" id="SBP80115.1"/>
    </source>
</evidence>
<dbReference type="AlphaFoldDB" id="A0A1A8CMY3"/>
<feature type="non-terminal residue" evidence="1">
    <location>
        <position position="54"/>
    </location>
</feature>
<name>A0A1A8CMY3_NOTKA</name>
<protein>
    <submittedName>
        <fullName evidence="1">Uncharacterized protein</fullName>
    </submittedName>
</protein>
<proteinExistence type="predicted"/>
<dbReference type="EMBL" id="HADZ01016174">
    <property type="protein sequence ID" value="SBP80115.1"/>
    <property type="molecule type" value="Transcribed_RNA"/>
</dbReference>
<reference evidence="1" key="2">
    <citation type="submission" date="2016-06" db="EMBL/GenBank/DDBJ databases">
        <title>The genome of a short-lived fish provides insights into sex chromosome evolution and the genetic control of aging.</title>
        <authorList>
            <person name="Reichwald K."/>
            <person name="Felder M."/>
            <person name="Petzold A."/>
            <person name="Koch P."/>
            <person name="Groth M."/>
            <person name="Platzer M."/>
        </authorList>
    </citation>
    <scope>NUCLEOTIDE SEQUENCE</scope>
    <source>
        <tissue evidence="1">Brain</tissue>
    </source>
</reference>
<sequence length="54" mass="6282">WAAAVKKKVRREPGKLLPITIRQRIMKERITLETRKLLLLLEASLFFVLAFTSS</sequence>
<organism evidence="1">
    <name type="scientific">Nothobranchius kadleci</name>
    <name type="common">African annual killifish</name>
    <dbReference type="NCBI Taxonomy" id="1051664"/>
    <lineage>
        <taxon>Eukaryota</taxon>
        <taxon>Metazoa</taxon>
        <taxon>Chordata</taxon>
        <taxon>Craniata</taxon>
        <taxon>Vertebrata</taxon>
        <taxon>Euteleostomi</taxon>
        <taxon>Actinopterygii</taxon>
        <taxon>Neopterygii</taxon>
        <taxon>Teleostei</taxon>
        <taxon>Neoteleostei</taxon>
        <taxon>Acanthomorphata</taxon>
        <taxon>Ovalentaria</taxon>
        <taxon>Atherinomorphae</taxon>
        <taxon>Cyprinodontiformes</taxon>
        <taxon>Nothobranchiidae</taxon>
        <taxon>Nothobranchius</taxon>
    </lineage>
</organism>
<reference evidence="1" key="1">
    <citation type="submission" date="2016-05" db="EMBL/GenBank/DDBJ databases">
        <authorList>
            <person name="Lavstsen T."/>
            <person name="Jespersen J.S."/>
        </authorList>
    </citation>
    <scope>NUCLEOTIDE SEQUENCE</scope>
    <source>
        <tissue evidence="1">Brain</tissue>
    </source>
</reference>